<dbReference type="PANTHER" id="PTHR10948">
    <property type="entry name" value="TRANSPOSASE"/>
    <property type="match status" value="1"/>
</dbReference>
<feature type="compositionally biased region" description="Basic and acidic residues" evidence="1">
    <location>
        <begin position="52"/>
        <end position="72"/>
    </location>
</feature>
<dbReference type="AlphaFoldDB" id="T0YUD2"/>
<name>T0YUD2_9ZZZZ</name>
<gene>
    <name evidence="2" type="ORF">B1B_16458</name>
</gene>
<accession>T0YUD2</accession>
<feature type="region of interest" description="Disordered" evidence="1">
    <location>
        <begin position="38"/>
        <end position="82"/>
    </location>
</feature>
<evidence type="ECO:0000256" key="1">
    <source>
        <dbReference type="SAM" id="MobiDB-lite"/>
    </source>
</evidence>
<dbReference type="PANTHER" id="PTHR10948:SF23">
    <property type="entry name" value="TRANSPOSASE INSI FOR INSERTION SEQUENCE ELEMENT IS30A-RELATED"/>
    <property type="match status" value="1"/>
</dbReference>
<reference evidence="2" key="2">
    <citation type="journal article" date="2014" name="ISME J.">
        <title>Microbial stratification in low pH oxic and suboxic macroscopic growths along an acid mine drainage.</title>
        <authorList>
            <person name="Mendez-Garcia C."/>
            <person name="Mesa V."/>
            <person name="Sprenger R.R."/>
            <person name="Richter M."/>
            <person name="Diez M.S."/>
            <person name="Solano J."/>
            <person name="Bargiela R."/>
            <person name="Golyshina O.V."/>
            <person name="Manteca A."/>
            <person name="Ramos J.L."/>
            <person name="Gallego J.R."/>
            <person name="Llorente I."/>
            <person name="Martins Dos Santos V.A."/>
            <person name="Jensen O.N."/>
            <person name="Pelaez A.I."/>
            <person name="Sanchez J."/>
            <person name="Ferrer M."/>
        </authorList>
    </citation>
    <scope>NUCLEOTIDE SEQUENCE</scope>
</reference>
<organism evidence="2">
    <name type="scientific">mine drainage metagenome</name>
    <dbReference type="NCBI Taxonomy" id="410659"/>
    <lineage>
        <taxon>unclassified sequences</taxon>
        <taxon>metagenomes</taxon>
        <taxon>ecological metagenomes</taxon>
    </lineage>
</organism>
<proteinExistence type="predicted"/>
<dbReference type="GO" id="GO:0005829">
    <property type="term" value="C:cytosol"/>
    <property type="evidence" value="ECO:0007669"/>
    <property type="project" value="TreeGrafter"/>
</dbReference>
<dbReference type="EMBL" id="AUZY01010951">
    <property type="protein sequence ID" value="EQD36588.1"/>
    <property type="molecule type" value="Genomic_DNA"/>
</dbReference>
<reference evidence="2" key="1">
    <citation type="submission" date="2013-08" db="EMBL/GenBank/DDBJ databases">
        <authorList>
            <person name="Mendez C."/>
            <person name="Richter M."/>
            <person name="Ferrer M."/>
            <person name="Sanchez J."/>
        </authorList>
    </citation>
    <scope>NUCLEOTIDE SEQUENCE</scope>
</reference>
<feature type="non-terminal residue" evidence="2">
    <location>
        <position position="82"/>
    </location>
</feature>
<protein>
    <submittedName>
        <fullName evidence="2">IS30 family transposase</fullName>
    </submittedName>
</protein>
<dbReference type="GO" id="GO:0004803">
    <property type="term" value="F:transposase activity"/>
    <property type="evidence" value="ECO:0007669"/>
    <property type="project" value="TreeGrafter"/>
</dbReference>
<dbReference type="InterPro" id="IPR051917">
    <property type="entry name" value="Transposase-Integrase"/>
</dbReference>
<comment type="caution">
    <text evidence="2">The sequence shown here is derived from an EMBL/GenBank/DDBJ whole genome shotgun (WGS) entry which is preliminary data.</text>
</comment>
<evidence type="ECO:0000313" key="2">
    <source>
        <dbReference type="EMBL" id="EQD36588.1"/>
    </source>
</evidence>
<sequence>MDRRNQSVVGTRVERTTRALIWIPLKGREAESVRKALAKERKRLPRPMRLTRTYDRGQERAQHQRFTRETRRPVYGAHPQRP</sequence>
<dbReference type="GO" id="GO:0032196">
    <property type="term" value="P:transposition"/>
    <property type="evidence" value="ECO:0007669"/>
    <property type="project" value="TreeGrafter"/>
</dbReference>